<evidence type="ECO:0000256" key="1">
    <source>
        <dbReference type="PROSITE-ProRule" id="PRU00023"/>
    </source>
</evidence>
<gene>
    <name evidence="2" type="ORF">GPM918_LOCUS2943</name>
    <name evidence="3" type="ORF">OVA965_LOCUS42663</name>
    <name evidence="4" type="ORF">SRO942_LOCUS2943</name>
    <name evidence="5" type="ORF">TMI583_LOCUS44636</name>
</gene>
<protein>
    <recommendedName>
        <fullName evidence="7">Ankyrin repeat protein</fullName>
    </recommendedName>
</protein>
<dbReference type="EMBL" id="CAJNOK010053208">
    <property type="protein sequence ID" value="CAF1611334.1"/>
    <property type="molecule type" value="Genomic_DNA"/>
</dbReference>
<dbReference type="EMBL" id="CAJOBC010000342">
    <property type="protein sequence ID" value="CAF3574079.1"/>
    <property type="molecule type" value="Genomic_DNA"/>
</dbReference>
<dbReference type="AlphaFoldDB" id="A0A813S1J2"/>
<dbReference type="InterPro" id="IPR036770">
    <property type="entry name" value="Ankyrin_rpt-contain_sf"/>
</dbReference>
<reference evidence="2" key="1">
    <citation type="submission" date="2021-02" db="EMBL/GenBank/DDBJ databases">
        <authorList>
            <person name="Nowell W R."/>
        </authorList>
    </citation>
    <scope>NUCLEOTIDE SEQUENCE</scope>
</reference>
<dbReference type="Proteomes" id="UP000663829">
    <property type="component" value="Unassembled WGS sequence"/>
</dbReference>
<evidence type="ECO:0000313" key="3">
    <source>
        <dbReference type="EMBL" id="CAF1611334.1"/>
    </source>
</evidence>
<accession>A0A813S1J2</accession>
<evidence type="ECO:0000313" key="2">
    <source>
        <dbReference type="EMBL" id="CAF0789901.1"/>
    </source>
</evidence>
<dbReference type="Gene3D" id="1.25.40.20">
    <property type="entry name" value="Ankyrin repeat-containing domain"/>
    <property type="match status" value="1"/>
</dbReference>
<dbReference type="Proteomes" id="UP000681722">
    <property type="component" value="Unassembled WGS sequence"/>
</dbReference>
<organism evidence="2 6">
    <name type="scientific">Didymodactylos carnosus</name>
    <dbReference type="NCBI Taxonomy" id="1234261"/>
    <lineage>
        <taxon>Eukaryota</taxon>
        <taxon>Metazoa</taxon>
        <taxon>Spiralia</taxon>
        <taxon>Gnathifera</taxon>
        <taxon>Rotifera</taxon>
        <taxon>Eurotatoria</taxon>
        <taxon>Bdelloidea</taxon>
        <taxon>Philodinida</taxon>
        <taxon>Philodinidae</taxon>
        <taxon>Didymodactylos</taxon>
    </lineage>
</organism>
<evidence type="ECO:0008006" key="7">
    <source>
        <dbReference type="Google" id="ProtNLM"/>
    </source>
</evidence>
<dbReference type="OrthoDB" id="5314041at2759"/>
<keyword evidence="6" id="KW-1185">Reference proteome</keyword>
<proteinExistence type="predicted"/>
<sequence length="104" mass="12300">MLLLETDKISRELFNAIDENDVYKVKTILLSSKVLQHNFDYYEKDEQPILHYCCLKGNLELVKLFVQMGANQYVPNRFGWLPLHVAIYLEFKDITQYLLNLSND</sequence>
<feature type="repeat" description="ANK" evidence="1">
    <location>
        <begin position="45"/>
        <end position="77"/>
    </location>
</feature>
<dbReference type="InterPro" id="IPR002110">
    <property type="entry name" value="Ankyrin_rpt"/>
</dbReference>
<dbReference type="SUPFAM" id="SSF48403">
    <property type="entry name" value="Ankyrin repeat"/>
    <property type="match status" value="1"/>
</dbReference>
<evidence type="ECO:0000313" key="4">
    <source>
        <dbReference type="EMBL" id="CAF3574079.1"/>
    </source>
</evidence>
<dbReference type="SMART" id="SM00248">
    <property type="entry name" value="ANK"/>
    <property type="match status" value="2"/>
</dbReference>
<dbReference type="Proteomes" id="UP000682733">
    <property type="component" value="Unassembled WGS sequence"/>
</dbReference>
<evidence type="ECO:0000313" key="6">
    <source>
        <dbReference type="Proteomes" id="UP000663829"/>
    </source>
</evidence>
<name>A0A813S1J2_9BILA</name>
<keyword evidence="1" id="KW-0040">ANK repeat</keyword>
<dbReference type="EMBL" id="CAJOBA010077462">
    <property type="protein sequence ID" value="CAF4424887.1"/>
    <property type="molecule type" value="Genomic_DNA"/>
</dbReference>
<comment type="caution">
    <text evidence="2">The sequence shown here is derived from an EMBL/GenBank/DDBJ whole genome shotgun (WGS) entry which is preliminary data.</text>
</comment>
<evidence type="ECO:0000313" key="5">
    <source>
        <dbReference type="EMBL" id="CAF4424887.1"/>
    </source>
</evidence>
<dbReference type="EMBL" id="CAJNOQ010000342">
    <property type="protein sequence ID" value="CAF0789901.1"/>
    <property type="molecule type" value="Genomic_DNA"/>
</dbReference>
<dbReference type="Proteomes" id="UP000677228">
    <property type="component" value="Unassembled WGS sequence"/>
</dbReference>
<dbReference type="PROSITE" id="PS50088">
    <property type="entry name" value="ANK_REPEAT"/>
    <property type="match status" value="1"/>
</dbReference>
<dbReference type="Pfam" id="PF12796">
    <property type="entry name" value="Ank_2"/>
    <property type="match status" value="1"/>
</dbReference>